<dbReference type="GeneID" id="300101207"/>
<feature type="region of interest" description="Disordered" evidence="1">
    <location>
        <begin position="48"/>
        <end position="69"/>
    </location>
</feature>
<sequence>MRRGSRRAAAAVTLAALAALTTGCGHDDAATPSSGTATPSGYADMKKKVDAAESAAAAADRDATSDADR</sequence>
<organism evidence="3 4">
    <name type="scientific">Streptomyces seoulensis</name>
    <dbReference type="NCBI Taxonomy" id="73044"/>
    <lineage>
        <taxon>Bacteria</taxon>
        <taxon>Bacillati</taxon>
        <taxon>Actinomycetota</taxon>
        <taxon>Actinomycetes</taxon>
        <taxon>Kitasatosporales</taxon>
        <taxon>Streptomycetaceae</taxon>
        <taxon>Streptomyces</taxon>
    </lineage>
</organism>
<proteinExistence type="predicted"/>
<evidence type="ECO:0000313" key="4">
    <source>
        <dbReference type="Proteomes" id="UP000292547"/>
    </source>
</evidence>
<dbReference type="PROSITE" id="PS51257">
    <property type="entry name" value="PROKAR_LIPOPROTEIN"/>
    <property type="match status" value="1"/>
</dbReference>
<dbReference type="EMBL" id="CP032229">
    <property type="protein sequence ID" value="QBJ92360.1"/>
    <property type="molecule type" value="Genomic_DNA"/>
</dbReference>
<dbReference type="RefSeq" id="WP_031181229.1">
    <property type="nucleotide sequence ID" value="NZ_CP032229.1"/>
</dbReference>
<dbReference type="STRING" id="73044.GCA_000725795_03005"/>
<feature type="signal peptide" evidence="2">
    <location>
        <begin position="1"/>
        <end position="29"/>
    </location>
</feature>
<dbReference type="KEGG" id="sseo:D0Z67_20065"/>
<reference evidence="3 4" key="1">
    <citation type="submission" date="2018-08" db="EMBL/GenBank/DDBJ databases">
        <title>The complete genome sequence of Streptomyces seoulensis, a pioneer strain for nickel superoxide dismutase discovery.</title>
        <authorList>
            <person name="Shin J."/>
            <person name="Lee J.-S."/>
            <person name="Lee E.-J."/>
            <person name="Youn H.-D."/>
        </authorList>
    </citation>
    <scope>NUCLEOTIDE SEQUENCE [LARGE SCALE GENOMIC DNA]</scope>
    <source>
        <strain evidence="3 4">KCTC 9819</strain>
    </source>
</reference>
<keyword evidence="4" id="KW-1185">Reference proteome</keyword>
<protein>
    <recommendedName>
        <fullName evidence="5">DUF4398 domain-containing protein</fullName>
    </recommendedName>
</protein>
<feature type="compositionally biased region" description="Basic and acidic residues" evidence="1">
    <location>
        <begin position="59"/>
        <end position="69"/>
    </location>
</feature>
<evidence type="ECO:0000313" key="3">
    <source>
        <dbReference type="EMBL" id="QBJ92360.1"/>
    </source>
</evidence>
<keyword evidence="2" id="KW-0732">Signal</keyword>
<dbReference type="AlphaFoldDB" id="A0A4P6TXY3"/>
<dbReference type="Proteomes" id="UP000292547">
    <property type="component" value="Chromosome"/>
</dbReference>
<feature type="chain" id="PRO_5020338376" description="DUF4398 domain-containing protein" evidence="2">
    <location>
        <begin position="30"/>
        <end position="69"/>
    </location>
</feature>
<accession>A0A4P6TXY3</accession>
<evidence type="ECO:0000256" key="2">
    <source>
        <dbReference type="SAM" id="SignalP"/>
    </source>
</evidence>
<gene>
    <name evidence="3" type="ORF">D0Z67_20065</name>
</gene>
<name>A0A4P6TXY3_STRSO</name>
<evidence type="ECO:0008006" key="5">
    <source>
        <dbReference type="Google" id="ProtNLM"/>
    </source>
</evidence>
<evidence type="ECO:0000256" key="1">
    <source>
        <dbReference type="SAM" id="MobiDB-lite"/>
    </source>
</evidence>